<organism evidence="2 3">
    <name type="scientific">Gymnopus androsaceus JB14</name>
    <dbReference type="NCBI Taxonomy" id="1447944"/>
    <lineage>
        <taxon>Eukaryota</taxon>
        <taxon>Fungi</taxon>
        <taxon>Dikarya</taxon>
        <taxon>Basidiomycota</taxon>
        <taxon>Agaricomycotina</taxon>
        <taxon>Agaricomycetes</taxon>
        <taxon>Agaricomycetidae</taxon>
        <taxon>Agaricales</taxon>
        <taxon>Marasmiineae</taxon>
        <taxon>Omphalotaceae</taxon>
        <taxon>Gymnopus</taxon>
    </lineage>
</organism>
<feature type="region of interest" description="Disordered" evidence="1">
    <location>
        <begin position="151"/>
        <end position="174"/>
    </location>
</feature>
<feature type="compositionally biased region" description="Basic and acidic residues" evidence="1">
    <location>
        <begin position="207"/>
        <end position="216"/>
    </location>
</feature>
<feature type="region of interest" description="Disordered" evidence="1">
    <location>
        <begin position="1"/>
        <end position="28"/>
    </location>
</feature>
<proteinExistence type="predicted"/>
<feature type="compositionally biased region" description="Polar residues" evidence="1">
    <location>
        <begin position="161"/>
        <end position="171"/>
    </location>
</feature>
<feature type="region of interest" description="Disordered" evidence="1">
    <location>
        <begin position="46"/>
        <end position="106"/>
    </location>
</feature>
<reference evidence="2" key="1">
    <citation type="journal article" date="2019" name="Environ. Microbiol.">
        <title>Fungal ecological strategies reflected in gene transcription - a case study of two litter decomposers.</title>
        <authorList>
            <person name="Barbi F."/>
            <person name="Kohler A."/>
            <person name="Barry K."/>
            <person name="Baskaran P."/>
            <person name="Daum C."/>
            <person name="Fauchery L."/>
            <person name="Ihrmark K."/>
            <person name="Kuo A."/>
            <person name="LaButti K."/>
            <person name="Lipzen A."/>
            <person name="Morin E."/>
            <person name="Grigoriev I.V."/>
            <person name="Henrissat B."/>
            <person name="Lindahl B."/>
            <person name="Martin F."/>
        </authorList>
    </citation>
    <scope>NUCLEOTIDE SEQUENCE</scope>
    <source>
        <strain evidence="2">JB14</strain>
    </source>
</reference>
<protein>
    <submittedName>
        <fullName evidence="2">Uncharacterized protein</fullName>
    </submittedName>
</protein>
<name>A0A6A4I886_9AGAR</name>
<dbReference type="Proteomes" id="UP000799118">
    <property type="component" value="Unassembled WGS sequence"/>
</dbReference>
<evidence type="ECO:0000256" key="1">
    <source>
        <dbReference type="SAM" id="MobiDB-lite"/>
    </source>
</evidence>
<sequence length="243" mass="27003">MAADSDSEDPMRILAGFMNSTAEGEGEAQLNVSDILRHLDEQWRRELRESQTQEDGDRPHRYLPPLSYPSSSSSLSSSRSDSPSSPMFFPSPPSDARPLPPQMTRQYAQSGTFLPAAEPSDDLAFHFDEELAQVERVDLIRRLERTESLSAPLSDPVPIPTESSIPISQTPPRAIHRTPNSLGYDVGLDMSPPPSVSPRLYNWSRSRSESHLRRDPVSASPTRFLGRSGSVRGTMIPITERSF</sequence>
<feature type="compositionally biased region" description="Low complexity" evidence="1">
    <location>
        <begin position="63"/>
        <end position="88"/>
    </location>
</feature>
<gene>
    <name evidence="2" type="ORF">BT96DRAFT_189674</name>
</gene>
<evidence type="ECO:0000313" key="3">
    <source>
        <dbReference type="Proteomes" id="UP000799118"/>
    </source>
</evidence>
<evidence type="ECO:0000313" key="2">
    <source>
        <dbReference type="EMBL" id="KAE9406816.1"/>
    </source>
</evidence>
<feature type="compositionally biased region" description="Pro residues" evidence="1">
    <location>
        <begin position="89"/>
        <end position="101"/>
    </location>
</feature>
<feature type="compositionally biased region" description="Basic and acidic residues" evidence="1">
    <location>
        <begin position="46"/>
        <end position="60"/>
    </location>
</feature>
<dbReference type="EMBL" id="ML769399">
    <property type="protein sequence ID" value="KAE9406816.1"/>
    <property type="molecule type" value="Genomic_DNA"/>
</dbReference>
<accession>A0A6A4I886</accession>
<dbReference type="OrthoDB" id="3265863at2759"/>
<feature type="region of interest" description="Disordered" evidence="1">
    <location>
        <begin position="207"/>
        <end position="243"/>
    </location>
</feature>
<dbReference type="AlphaFoldDB" id="A0A6A4I886"/>
<keyword evidence="3" id="KW-1185">Reference proteome</keyword>